<name>A0ABQ9IME1_9NEOP</name>
<dbReference type="Proteomes" id="UP001159363">
    <property type="component" value="Chromosome 1"/>
</dbReference>
<sequence>MENSARYRLEQKYPRVSSTEGSFVVLTVAQYLLFMQRVLPELLEDVPLAVPRRMWLQYDGAPPHFSVVARSHMYATFPGCWFQRGVQIPGPARTPVFVFEQCTPISPFADFADHTFPISKPPVARVPIPSFNLLAFTETFCIQMSKGNYEIVPWHGYGTITGSAFPSCECATVQRSQPPKIVDRFIIPSQLGLRRCEGGFGGRFGQNKVTRSTR</sequence>
<accession>A0ABQ9IME1</accession>
<protein>
    <submittedName>
        <fullName evidence="1">Uncharacterized protein</fullName>
    </submittedName>
</protein>
<keyword evidence="2" id="KW-1185">Reference proteome</keyword>
<dbReference type="EMBL" id="JARBHB010000001">
    <property type="protein sequence ID" value="KAJ8897873.1"/>
    <property type="molecule type" value="Genomic_DNA"/>
</dbReference>
<evidence type="ECO:0000313" key="2">
    <source>
        <dbReference type="Proteomes" id="UP001159363"/>
    </source>
</evidence>
<comment type="caution">
    <text evidence="1">The sequence shown here is derived from an EMBL/GenBank/DDBJ whole genome shotgun (WGS) entry which is preliminary data.</text>
</comment>
<reference evidence="1 2" key="1">
    <citation type="submission" date="2023-02" db="EMBL/GenBank/DDBJ databases">
        <title>LHISI_Scaffold_Assembly.</title>
        <authorList>
            <person name="Stuart O.P."/>
            <person name="Cleave R."/>
            <person name="Magrath M.J.L."/>
            <person name="Mikheyev A.S."/>
        </authorList>
    </citation>
    <scope>NUCLEOTIDE SEQUENCE [LARGE SCALE GENOMIC DNA]</scope>
    <source>
        <strain evidence="1">Daus_M_001</strain>
        <tissue evidence="1">Leg muscle</tissue>
    </source>
</reference>
<organism evidence="1 2">
    <name type="scientific">Dryococelus australis</name>
    <dbReference type="NCBI Taxonomy" id="614101"/>
    <lineage>
        <taxon>Eukaryota</taxon>
        <taxon>Metazoa</taxon>
        <taxon>Ecdysozoa</taxon>
        <taxon>Arthropoda</taxon>
        <taxon>Hexapoda</taxon>
        <taxon>Insecta</taxon>
        <taxon>Pterygota</taxon>
        <taxon>Neoptera</taxon>
        <taxon>Polyneoptera</taxon>
        <taxon>Phasmatodea</taxon>
        <taxon>Verophasmatodea</taxon>
        <taxon>Anareolatae</taxon>
        <taxon>Phasmatidae</taxon>
        <taxon>Eurycanthinae</taxon>
        <taxon>Dryococelus</taxon>
    </lineage>
</organism>
<gene>
    <name evidence="1" type="ORF">PR048_003226</name>
</gene>
<evidence type="ECO:0000313" key="1">
    <source>
        <dbReference type="EMBL" id="KAJ8897873.1"/>
    </source>
</evidence>
<proteinExistence type="predicted"/>